<sequence length="110" mass="12175">MTEKGNLGARVSALEGEVGELRERVRRTEQDAAAARVLAGGADRDVSEIRAEIRDFREQNLRLHNATREDITDIRGKLDLLRGKLDLLATGQQQIVNLITRAIDRKADGG</sequence>
<reference evidence="1" key="2">
    <citation type="submission" date="2020-09" db="EMBL/GenBank/DDBJ databases">
        <authorList>
            <person name="Sun Q."/>
            <person name="Zhou Y."/>
        </authorList>
    </citation>
    <scope>NUCLEOTIDE SEQUENCE</scope>
    <source>
        <strain evidence="1">CGMCC 4.3508</strain>
    </source>
</reference>
<dbReference type="Proteomes" id="UP000638263">
    <property type="component" value="Unassembled WGS sequence"/>
</dbReference>
<organism evidence="1 2">
    <name type="scientific">Nocardia jinanensis</name>
    <dbReference type="NCBI Taxonomy" id="382504"/>
    <lineage>
        <taxon>Bacteria</taxon>
        <taxon>Bacillati</taxon>
        <taxon>Actinomycetota</taxon>
        <taxon>Actinomycetes</taxon>
        <taxon>Mycobacteriales</taxon>
        <taxon>Nocardiaceae</taxon>
        <taxon>Nocardia</taxon>
    </lineage>
</organism>
<dbReference type="AlphaFoldDB" id="A0A917VWU7"/>
<evidence type="ECO:0000313" key="1">
    <source>
        <dbReference type="EMBL" id="GGL23546.1"/>
    </source>
</evidence>
<dbReference type="EMBL" id="BMMH01000009">
    <property type="protein sequence ID" value="GGL23546.1"/>
    <property type="molecule type" value="Genomic_DNA"/>
</dbReference>
<protein>
    <submittedName>
        <fullName evidence="1">Uncharacterized protein</fullName>
    </submittedName>
</protein>
<gene>
    <name evidence="1" type="ORF">GCM10011588_43050</name>
</gene>
<dbReference type="RefSeq" id="WP_058857014.1">
    <property type="nucleotide sequence ID" value="NZ_BMMH01000009.1"/>
</dbReference>
<accession>A0A917VWU7</accession>
<reference evidence="1" key="1">
    <citation type="journal article" date="2014" name="Int. J. Syst. Evol. Microbiol.">
        <title>Complete genome sequence of Corynebacterium casei LMG S-19264T (=DSM 44701T), isolated from a smear-ripened cheese.</title>
        <authorList>
            <consortium name="US DOE Joint Genome Institute (JGI-PGF)"/>
            <person name="Walter F."/>
            <person name="Albersmeier A."/>
            <person name="Kalinowski J."/>
            <person name="Ruckert C."/>
        </authorList>
    </citation>
    <scope>NUCLEOTIDE SEQUENCE</scope>
    <source>
        <strain evidence="1">CGMCC 4.3508</strain>
    </source>
</reference>
<name>A0A917VWU7_9NOCA</name>
<comment type="caution">
    <text evidence="1">The sequence shown here is derived from an EMBL/GenBank/DDBJ whole genome shotgun (WGS) entry which is preliminary data.</text>
</comment>
<evidence type="ECO:0000313" key="2">
    <source>
        <dbReference type="Proteomes" id="UP000638263"/>
    </source>
</evidence>
<keyword evidence="2" id="KW-1185">Reference proteome</keyword>
<proteinExistence type="predicted"/>